<evidence type="ECO:0000256" key="1">
    <source>
        <dbReference type="ARBA" id="ARBA00002663"/>
    </source>
</evidence>
<reference evidence="9" key="1">
    <citation type="submission" date="2017-11" db="EMBL/GenBank/DDBJ databases">
        <title>Complete Genome Sequence from Moraxella oslensis YHS isolated from human skin.</title>
        <authorList>
            <person name="Lee K."/>
            <person name="Lim J.Y."/>
            <person name="Hwang I."/>
        </authorList>
    </citation>
    <scope>NUCLEOTIDE SEQUENCE</scope>
    <source>
        <strain evidence="9">YHS</strain>
    </source>
</reference>
<keyword evidence="2 7" id="KW-0819">tRNA processing</keyword>
<dbReference type="InterPro" id="IPR020539">
    <property type="entry name" value="RNase_P_CS"/>
</dbReference>
<comment type="function">
    <text evidence="1 7">RNaseP catalyzes the removal of the 5'-leader sequence from pre-tRNA to produce the mature 5'-terminus. It can also cleave other RNA substrates such as 4.5S RNA. The protein component plays an auxiliary but essential role in vivo by binding to the 5'-leader sequence and broadening the substrate specificity of the ribozyme.</text>
</comment>
<dbReference type="PANTHER" id="PTHR33992">
    <property type="entry name" value="RIBONUCLEASE P PROTEIN COMPONENT"/>
    <property type="match status" value="1"/>
</dbReference>
<organism evidence="9">
    <name type="scientific">Faucicola osloensis</name>
    <name type="common">Moraxella osloensis</name>
    <dbReference type="NCBI Taxonomy" id="34062"/>
    <lineage>
        <taxon>Bacteria</taxon>
        <taxon>Pseudomonadati</taxon>
        <taxon>Pseudomonadota</taxon>
        <taxon>Gammaproteobacteria</taxon>
        <taxon>Moraxellales</taxon>
        <taxon>Moraxellaceae</taxon>
        <taxon>Faucicola</taxon>
    </lineage>
</organism>
<protein>
    <recommendedName>
        <fullName evidence="7 8">Ribonuclease P protein component</fullName>
        <shortName evidence="7">RNase P protein</shortName>
        <shortName evidence="7">RNaseP protein</shortName>
        <ecNumber evidence="7 8">3.1.26.5</ecNumber>
    </recommendedName>
    <alternativeName>
        <fullName evidence="7">Protein C5</fullName>
    </alternativeName>
</protein>
<dbReference type="SUPFAM" id="SSF54211">
    <property type="entry name" value="Ribosomal protein S5 domain 2-like"/>
    <property type="match status" value="1"/>
</dbReference>
<comment type="catalytic activity">
    <reaction evidence="7">
        <text>Endonucleolytic cleavage of RNA, removing 5'-extranucleotides from tRNA precursor.</text>
        <dbReference type="EC" id="3.1.26.5"/>
    </reaction>
</comment>
<keyword evidence="6 7" id="KW-0694">RNA-binding</keyword>
<dbReference type="GO" id="GO:0004526">
    <property type="term" value="F:ribonuclease P activity"/>
    <property type="evidence" value="ECO:0007669"/>
    <property type="project" value="UniProtKB-UniRule"/>
</dbReference>
<dbReference type="InterPro" id="IPR020568">
    <property type="entry name" value="Ribosomal_Su5_D2-typ_SF"/>
</dbReference>
<dbReference type="HAMAP" id="MF_00227">
    <property type="entry name" value="RNase_P"/>
    <property type="match status" value="1"/>
</dbReference>
<evidence type="ECO:0000256" key="7">
    <source>
        <dbReference type="HAMAP-Rule" id="MF_00227"/>
    </source>
</evidence>
<dbReference type="GO" id="GO:0030677">
    <property type="term" value="C:ribonuclease P complex"/>
    <property type="evidence" value="ECO:0007669"/>
    <property type="project" value="TreeGrafter"/>
</dbReference>
<dbReference type="GO" id="GO:0001682">
    <property type="term" value="P:tRNA 5'-leader removal"/>
    <property type="evidence" value="ECO:0007669"/>
    <property type="project" value="UniProtKB-UniRule"/>
</dbReference>
<evidence type="ECO:0000256" key="8">
    <source>
        <dbReference type="NCBIfam" id="TIGR00188"/>
    </source>
</evidence>
<keyword evidence="3 7" id="KW-0540">Nuclease</keyword>
<dbReference type="GO" id="GO:0000049">
    <property type="term" value="F:tRNA binding"/>
    <property type="evidence" value="ECO:0007669"/>
    <property type="project" value="UniProtKB-UniRule"/>
</dbReference>
<dbReference type="AlphaFoldDB" id="A0A173MZB2"/>
<proteinExistence type="inferred from homology"/>
<dbReference type="NCBIfam" id="TIGR00188">
    <property type="entry name" value="rnpA"/>
    <property type="match status" value="1"/>
</dbReference>
<dbReference type="GO" id="GO:0042781">
    <property type="term" value="F:3'-tRNA processing endoribonuclease activity"/>
    <property type="evidence" value="ECO:0007669"/>
    <property type="project" value="TreeGrafter"/>
</dbReference>
<accession>A0A173MZB2</accession>
<keyword evidence="5 7" id="KW-0378">Hydrolase</keyword>
<evidence type="ECO:0000256" key="2">
    <source>
        <dbReference type="ARBA" id="ARBA00022694"/>
    </source>
</evidence>
<evidence type="ECO:0000256" key="6">
    <source>
        <dbReference type="ARBA" id="ARBA00022884"/>
    </source>
</evidence>
<keyword evidence="4 7" id="KW-0255">Endonuclease</keyword>
<sequence>MTADKPFKFDKSQRLLTPKDFKAMSGRHTKTGEDQSQHVVVFKIHQPNLLLFVKVVLADSQRQAAVNRLGLAITKKKVKRAHERNRIKRLTREYFRLHQHQLNAQVDILLTIKQFSDDMQNQAIVQQLAMGFNLINDKIGKLKRN</sequence>
<dbReference type="InterPro" id="IPR000100">
    <property type="entry name" value="RNase_P"/>
</dbReference>
<dbReference type="EMBL" id="CP024176">
    <property type="protein sequence ID" value="ATW70869.1"/>
    <property type="molecule type" value="Genomic_DNA"/>
</dbReference>
<name>A0A173MZB2_FAUOS</name>
<gene>
    <name evidence="7 9" type="primary">rnpA</name>
    <name evidence="9" type="ORF">YHS_12535</name>
</gene>
<dbReference type="InterPro" id="IPR014721">
    <property type="entry name" value="Ribsml_uS5_D2-typ_fold_subgr"/>
</dbReference>
<dbReference type="EC" id="3.1.26.5" evidence="7 8"/>
<dbReference type="Pfam" id="PF00825">
    <property type="entry name" value="Ribonuclease_P"/>
    <property type="match status" value="1"/>
</dbReference>
<comment type="subunit">
    <text evidence="7">Consists of a catalytic RNA component (M1 or rnpB) and a protein subunit.</text>
</comment>
<comment type="similarity">
    <text evidence="7">Belongs to the RnpA family.</text>
</comment>
<evidence type="ECO:0000313" key="9">
    <source>
        <dbReference type="EMBL" id="ATW70869.1"/>
    </source>
</evidence>
<evidence type="ECO:0000256" key="4">
    <source>
        <dbReference type="ARBA" id="ARBA00022759"/>
    </source>
</evidence>
<dbReference type="Gene3D" id="3.30.230.10">
    <property type="match status" value="1"/>
</dbReference>
<dbReference type="PROSITE" id="PS00648">
    <property type="entry name" value="RIBONUCLEASE_P"/>
    <property type="match status" value="1"/>
</dbReference>
<evidence type="ECO:0000256" key="5">
    <source>
        <dbReference type="ARBA" id="ARBA00022801"/>
    </source>
</evidence>
<evidence type="ECO:0000256" key="3">
    <source>
        <dbReference type="ARBA" id="ARBA00022722"/>
    </source>
</evidence>
<dbReference type="PANTHER" id="PTHR33992:SF1">
    <property type="entry name" value="RIBONUCLEASE P PROTEIN COMPONENT"/>
    <property type="match status" value="1"/>
</dbReference>
<dbReference type="OrthoDB" id="9796422at2"/>